<organism evidence="1 2">
    <name type="scientific">Megamonas hypermegale</name>
    <dbReference type="NCBI Taxonomy" id="158847"/>
    <lineage>
        <taxon>Bacteria</taxon>
        <taxon>Bacillati</taxon>
        <taxon>Bacillota</taxon>
        <taxon>Negativicutes</taxon>
        <taxon>Selenomonadales</taxon>
        <taxon>Selenomonadaceae</taxon>
        <taxon>Megamonas</taxon>
    </lineage>
</organism>
<dbReference type="Proteomes" id="UP000215383">
    <property type="component" value="Chromosome 1"/>
</dbReference>
<accession>A0A239TBU5</accession>
<proteinExistence type="predicted"/>
<gene>
    <name evidence="1" type="ORF">SAMEA4364220_00283</name>
</gene>
<dbReference type="AlphaFoldDB" id="A0A239TBU5"/>
<protein>
    <submittedName>
        <fullName evidence="1">Uncharacterized protein</fullName>
    </submittedName>
</protein>
<keyword evidence="2" id="KW-1185">Reference proteome</keyword>
<name>A0A239TBU5_9FIRM</name>
<evidence type="ECO:0000313" key="1">
    <source>
        <dbReference type="EMBL" id="SNU94989.1"/>
    </source>
</evidence>
<evidence type="ECO:0000313" key="2">
    <source>
        <dbReference type="Proteomes" id="UP000215383"/>
    </source>
</evidence>
<sequence length="55" mass="6503">MQTKRYRVVVSGTEFFLDVVQTGGSTDVPMICRQDHREIWNHSSKERMMHNAHQK</sequence>
<dbReference type="EMBL" id="LT906446">
    <property type="protein sequence ID" value="SNU94989.1"/>
    <property type="molecule type" value="Genomic_DNA"/>
</dbReference>
<dbReference type="RefSeq" id="WP_169449332.1">
    <property type="nucleotide sequence ID" value="NZ_CALXYH010000017.1"/>
</dbReference>
<reference evidence="1 2" key="1">
    <citation type="submission" date="2017-06" db="EMBL/GenBank/DDBJ databases">
        <authorList>
            <consortium name="Pathogen Informatics"/>
        </authorList>
    </citation>
    <scope>NUCLEOTIDE SEQUENCE [LARGE SCALE GENOMIC DNA]</scope>
    <source>
        <strain evidence="1 2">NCTC10570</strain>
    </source>
</reference>
<dbReference type="GeneID" id="78508181"/>